<protein>
    <submittedName>
        <fullName evidence="1">Uncharacterized protein</fullName>
    </submittedName>
</protein>
<keyword evidence="2" id="KW-1185">Reference proteome</keyword>
<reference evidence="2" key="2">
    <citation type="submission" date="2019-06" db="EMBL/GenBank/DDBJ databases">
        <title>Co-occurence of chitin degradation, pigmentation and bioactivity in marine Pseudoalteromonas.</title>
        <authorList>
            <person name="Sonnenschein E.C."/>
            <person name="Bech P.K."/>
        </authorList>
    </citation>
    <scope>NUCLEOTIDE SEQUENCE [LARGE SCALE GENOMIC DNA]</scope>
    <source>
        <strain evidence="2">S3895</strain>
    </source>
</reference>
<dbReference type="Proteomes" id="UP000307164">
    <property type="component" value="Unassembled WGS sequence"/>
</dbReference>
<dbReference type="EMBL" id="PNBW01000165">
    <property type="protein sequence ID" value="TMO69596.1"/>
    <property type="molecule type" value="Genomic_DNA"/>
</dbReference>
<evidence type="ECO:0000313" key="1">
    <source>
        <dbReference type="EMBL" id="TMO69596.1"/>
    </source>
</evidence>
<organism evidence="1 2">
    <name type="scientific">Pseudoalteromonas aurantia</name>
    <dbReference type="NCBI Taxonomy" id="43654"/>
    <lineage>
        <taxon>Bacteria</taxon>
        <taxon>Pseudomonadati</taxon>
        <taxon>Pseudomonadota</taxon>
        <taxon>Gammaproteobacteria</taxon>
        <taxon>Alteromonadales</taxon>
        <taxon>Pseudoalteromonadaceae</taxon>
        <taxon>Pseudoalteromonas</taxon>
    </lineage>
</organism>
<comment type="caution">
    <text evidence="1">The sequence shown here is derived from an EMBL/GenBank/DDBJ whole genome shotgun (WGS) entry which is preliminary data.</text>
</comment>
<proteinExistence type="predicted"/>
<name>A0ABY2VS82_9GAMM</name>
<evidence type="ECO:0000313" key="2">
    <source>
        <dbReference type="Proteomes" id="UP000307164"/>
    </source>
</evidence>
<reference evidence="1 2" key="1">
    <citation type="submission" date="2018-01" db="EMBL/GenBank/DDBJ databases">
        <authorList>
            <person name="Paulsen S."/>
            <person name="Gram L.K."/>
        </authorList>
    </citation>
    <scope>NUCLEOTIDE SEQUENCE [LARGE SCALE GENOMIC DNA]</scope>
    <source>
        <strain evidence="1 2">S3895</strain>
    </source>
</reference>
<sequence>MVCVAEYKKRQAIGLPNITTPLKKCAKEDKNKPTSLLAKTVLNNVHRAPNRIKPLNVKYMLN</sequence>
<gene>
    <name evidence="1" type="ORF">CWC20_20495</name>
</gene>
<accession>A0ABY2VS82</accession>